<gene>
    <name evidence="3" type="ORF">ODALV1_LOCUS26276</name>
</gene>
<dbReference type="InterPro" id="IPR024675">
    <property type="entry name" value="eIF3g_N"/>
</dbReference>
<protein>
    <recommendedName>
        <fullName evidence="2">Eukaryotic translation initiation factor 3 subunit G N-terminal domain-containing protein</fullName>
    </recommendedName>
</protein>
<feature type="compositionally biased region" description="Basic and acidic residues" evidence="1">
    <location>
        <begin position="102"/>
        <end position="115"/>
    </location>
</feature>
<dbReference type="Pfam" id="PF12353">
    <property type="entry name" value="eIF3g"/>
    <property type="match status" value="1"/>
</dbReference>
<proteinExistence type="predicted"/>
<dbReference type="Proteomes" id="UP001642540">
    <property type="component" value="Unassembled WGS sequence"/>
</dbReference>
<comment type="caution">
    <text evidence="3">The sequence shown here is derived from an EMBL/GenBank/DDBJ whole genome shotgun (WGS) entry which is preliminary data.</text>
</comment>
<sequence length="392" mass="45751">MGDLMKVAQELDDVLERRMRYAPPPSFVNNESRLNYTSKFYTDRNSREYRRDRFKKRYHERKFETDRYRSADRRDPSFGHDSYGYRPRSNSYNRGNSQFRSSGRDQDERRDRFQQGDRSSNNFASREYSRDRSYSRDNSSDNNEYRKEVTISAPRDGQRDSSRDTNNRKYGHVSPYPYKRKDRDTRQAPPGILKEDHEKRDESERRDNSQNTRQRSQSASNSRNVSSQSPARVKCHICGGNHYANSCPNKSLNENSPARRQSQTVVVIPNSIKFILLGRDFLDSENIGIHIAQGGYSVGQLASITPFVEYSGSFLNDENSNDSSHVVEERLEAFTLDIETELEDTHIPISVLHTWAKEFEVDEDDQKEMDDNLESLFPEEAEFILVPSHDIT</sequence>
<feature type="compositionally biased region" description="Basic and acidic residues" evidence="1">
    <location>
        <begin position="156"/>
        <end position="167"/>
    </location>
</feature>
<dbReference type="EMBL" id="CAXLJM020000110">
    <property type="protein sequence ID" value="CAL8136078.1"/>
    <property type="molecule type" value="Genomic_DNA"/>
</dbReference>
<feature type="compositionally biased region" description="Low complexity" evidence="1">
    <location>
        <begin position="209"/>
        <end position="229"/>
    </location>
</feature>
<feature type="compositionally biased region" description="Basic and acidic residues" evidence="1">
    <location>
        <begin position="65"/>
        <end position="78"/>
    </location>
</feature>
<feature type="compositionally biased region" description="Basic and acidic residues" evidence="1">
    <location>
        <begin position="127"/>
        <end position="149"/>
    </location>
</feature>
<name>A0ABP1RUD2_9HEXA</name>
<keyword evidence="4" id="KW-1185">Reference proteome</keyword>
<feature type="compositionally biased region" description="Basic and acidic residues" evidence="1">
    <location>
        <begin position="193"/>
        <end position="208"/>
    </location>
</feature>
<organism evidence="3 4">
    <name type="scientific">Orchesella dallaii</name>
    <dbReference type="NCBI Taxonomy" id="48710"/>
    <lineage>
        <taxon>Eukaryota</taxon>
        <taxon>Metazoa</taxon>
        <taxon>Ecdysozoa</taxon>
        <taxon>Arthropoda</taxon>
        <taxon>Hexapoda</taxon>
        <taxon>Collembola</taxon>
        <taxon>Entomobryomorpha</taxon>
        <taxon>Entomobryoidea</taxon>
        <taxon>Orchesellidae</taxon>
        <taxon>Orchesellinae</taxon>
        <taxon>Orchesella</taxon>
    </lineage>
</organism>
<feature type="compositionally biased region" description="Polar residues" evidence="1">
    <location>
        <begin position="88"/>
        <end position="101"/>
    </location>
</feature>
<evidence type="ECO:0000259" key="2">
    <source>
        <dbReference type="Pfam" id="PF12353"/>
    </source>
</evidence>
<feature type="domain" description="Eukaryotic translation initiation factor 3 subunit G N-terminal" evidence="2">
    <location>
        <begin position="207"/>
        <end position="251"/>
    </location>
</feature>
<evidence type="ECO:0000313" key="3">
    <source>
        <dbReference type="EMBL" id="CAL8136078.1"/>
    </source>
</evidence>
<evidence type="ECO:0000256" key="1">
    <source>
        <dbReference type="SAM" id="MobiDB-lite"/>
    </source>
</evidence>
<accession>A0ABP1RUD2</accession>
<reference evidence="3 4" key="1">
    <citation type="submission" date="2024-08" db="EMBL/GenBank/DDBJ databases">
        <authorList>
            <person name="Cucini C."/>
            <person name="Frati F."/>
        </authorList>
    </citation>
    <scope>NUCLEOTIDE SEQUENCE [LARGE SCALE GENOMIC DNA]</scope>
</reference>
<evidence type="ECO:0000313" key="4">
    <source>
        <dbReference type="Proteomes" id="UP001642540"/>
    </source>
</evidence>
<feature type="region of interest" description="Disordered" evidence="1">
    <location>
        <begin position="65"/>
        <end position="231"/>
    </location>
</feature>